<gene>
    <name evidence="1" type="ORF">GYA55_11040</name>
</gene>
<dbReference type="InterPro" id="IPR039498">
    <property type="entry name" value="NTP_transf_5"/>
</dbReference>
<dbReference type="EMBL" id="JAAZON010000504">
    <property type="protein sequence ID" value="NMC63686.1"/>
    <property type="molecule type" value="Genomic_DNA"/>
</dbReference>
<dbReference type="Proteomes" id="UP000524246">
    <property type="component" value="Unassembled WGS sequence"/>
</dbReference>
<dbReference type="AlphaFoldDB" id="A0A7X9FTL7"/>
<keyword evidence="1" id="KW-0808">Transferase</keyword>
<comment type="caution">
    <text evidence="1">The sequence shown here is derived from an EMBL/GenBank/DDBJ whole genome shotgun (WGS) entry which is preliminary data.</text>
</comment>
<evidence type="ECO:0000313" key="1">
    <source>
        <dbReference type="EMBL" id="NMC63686.1"/>
    </source>
</evidence>
<name>A0A7X9FTL7_9DELT</name>
<proteinExistence type="predicted"/>
<accession>A0A7X9FTL7</accession>
<feature type="non-terminal residue" evidence="1">
    <location>
        <position position="1"/>
    </location>
</feature>
<reference evidence="1 2" key="1">
    <citation type="journal article" date="2020" name="Biotechnol. Biofuels">
        <title>New insights from the biogas microbiome by comprehensive genome-resolved metagenomics of nearly 1600 species originating from multiple anaerobic digesters.</title>
        <authorList>
            <person name="Campanaro S."/>
            <person name="Treu L."/>
            <person name="Rodriguez-R L.M."/>
            <person name="Kovalovszki A."/>
            <person name="Ziels R.M."/>
            <person name="Maus I."/>
            <person name="Zhu X."/>
            <person name="Kougias P.G."/>
            <person name="Basile A."/>
            <person name="Luo G."/>
            <person name="Schluter A."/>
            <person name="Konstantinidis K.T."/>
            <person name="Angelidaki I."/>
        </authorList>
    </citation>
    <scope>NUCLEOTIDE SEQUENCE [LARGE SCALE GENOMIC DNA]</scope>
    <source>
        <strain evidence="1">AS27yjCOA_65</strain>
    </source>
</reference>
<dbReference type="Pfam" id="PF14907">
    <property type="entry name" value="NTP_transf_5"/>
    <property type="match status" value="1"/>
</dbReference>
<evidence type="ECO:0000313" key="2">
    <source>
        <dbReference type="Proteomes" id="UP000524246"/>
    </source>
</evidence>
<organism evidence="1 2">
    <name type="scientific">SAR324 cluster bacterium</name>
    <dbReference type="NCBI Taxonomy" id="2024889"/>
    <lineage>
        <taxon>Bacteria</taxon>
        <taxon>Deltaproteobacteria</taxon>
        <taxon>SAR324 cluster</taxon>
    </lineage>
</organism>
<dbReference type="GO" id="GO:0016740">
    <property type="term" value="F:transferase activity"/>
    <property type="evidence" value="ECO:0007669"/>
    <property type="project" value="UniProtKB-KW"/>
</dbReference>
<protein>
    <submittedName>
        <fullName evidence="1">Nucleotidyltransferase family protein</fullName>
    </submittedName>
</protein>
<sequence>RHVGDADLLIDQRDLPRLRMILVGLNWQRVPFCASFDTTSELYTKNSENFMLDIHTNPVEDRFASKIRTEEVLDFSERNALAPMPYKLPFPSREDMLLLLCVHGMKHLWCRLLWVFDIVCALEQKDDFNWDLVLKKSSEMACLRQVLCGMKIAELLSGRVVPGCVSKAISKDARVQEVAKELVSLIFERRAGVVASLHNILLHMKLQDSHLWALKVPIYRALSRIIRCLMTCQ</sequence>